<gene>
    <name evidence="3" type="ORF">GCM10009830_01080</name>
</gene>
<accession>A0ABN2FUI0</accession>
<feature type="transmembrane region" description="Helical" evidence="1">
    <location>
        <begin position="37"/>
        <end position="57"/>
    </location>
</feature>
<evidence type="ECO:0000313" key="4">
    <source>
        <dbReference type="Proteomes" id="UP001499851"/>
    </source>
</evidence>
<organism evidence="3 4">
    <name type="scientific">Glycomyces endophyticus</name>
    <dbReference type="NCBI Taxonomy" id="480996"/>
    <lineage>
        <taxon>Bacteria</taxon>
        <taxon>Bacillati</taxon>
        <taxon>Actinomycetota</taxon>
        <taxon>Actinomycetes</taxon>
        <taxon>Glycomycetales</taxon>
        <taxon>Glycomycetaceae</taxon>
        <taxon>Glycomyces</taxon>
    </lineage>
</organism>
<dbReference type="Pfam" id="PF18075">
    <property type="entry name" value="FtsX_ECD"/>
    <property type="match status" value="1"/>
</dbReference>
<sequence length="210" mass="23486">MRPFGSRQAMGTLAAARYAAFMSTIPVKAKRPLGRTLAIALVCVAVAAAGTIAYLLLRDDSAATPVFPGDHHLIIYLQRDIEADTMEQLESALQEHPLTEEILFESQADAMERFQDTFADRPDLVDSVEADDLPSAFRVRLTDGDRAEEFVQEFENAEGVYQISDLMELYRYWVPACIEFEDEGIKPAEDDTESVLYEIQQACSSFGYDL</sequence>
<proteinExistence type="predicted"/>
<dbReference type="InterPro" id="IPR004513">
    <property type="entry name" value="FtsX"/>
</dbReference>
<dbReference type="Proteomes" id="UP001499851">
    <property type="component" value="Unassembled WGS sequence"/>
</dbReference>
<keyword evidence="1" id="KW-1133">Transmembrane helix</keyword>
<protein>
    <recommendedName>
        <fullName evidence="2">FtsX extracellular domain-containing protein</fullName>
    </recommendedName>
</protein>
<keyword evidence="1" id="KW-0812">Transmembrane</keyword>
<keyword evidence="1" id="KW-0472">Membrane</keyword>
<feature type="domain" description="FtsX extracellular" evidence="2">
    <location>
        <begin position="75"/>
        <end position="163"/>
    </location>
</feature>
<keyword evidence="4" id="KW-1185">Reference proteome</keyword>
<reference evidence="3 4" key="1">
    <citation type="journal article" date="2019" name="Int. J. Syst. Evol. Microbiol.">
        <title>The Global Catalogue of Microorganisms (GCM) 10K type strain sequencing project: providing services to taxonomists for standard genome sequencing and annotation.</title>
        <authorList>
            <consortium name="The Broad Institute Genomics Platform"/>
            <consortium name="The Broad Institute Genome Sequencing Center for Infectious Disease"/>
            <person name="Wu L."/>
            <person name="Ma J."/>
        </authorList>
    </citation>
    <scope>NUCLEOTIDE SEQUENCE [LARGE SCALE GENOMIC DNA]</scope>
    <source>
        <strain evidence="3 4">JCM 16001</strain>
    </source>
</reference>
<dbReference type="PANTHER" id="PTHR47755:SF1">
    <property type="entry name" value="CELL DIVISION PROTEIN FTSX"/>
    <property type="match status" value="1"/>
</dbReference>
<dbReference type="Gene3D" id="3.30.70.3040">
    <property type="match status" value="1"/>
</dbReference>
<dbReference type="EMBL" id="BAAAQF010000001">
    <property type="protein sequence ID" value="GAA1659867.1"/>
    <property type="molecule type" value="Genomic_DNA"/>
</dbReference>
<evidence type="ECO:0000313" key="3">
    <source>
        <dbReference type="EMBL" id="GAA1659867.1"/>
    </source>
</evidence>
<evidence type="ECO:0000259" key="2">
    <source>
        <dbReference type="Pfam" id="PF18075"/>
    </source>
</evidence>
<name>A0ABN2FUI0_9ACTN</name>
<dbReference type="InterPro" id="IPR040690">
    <property type="entry name" value="FtsX_ECD"/>
</dbReference>
<evidence type="ECO:0000256" key="1">
    <source>
        <dbReference type="SAM" id="Phobius"/>
    </source>
</evidence>
<comment type="caution">
    <text evidence="3">The sequence shown here is derived from an EMBL/GenBank/DDBJ whole genome shotgun (WGS) entry which is preliminary data.</text>
</comment>
<dbReference type="PANTHER" id="PTHR47755">
    <property type="entry name" value="CELL DIVISION PROTEIN FTSX"/>
    <property type="match status" value="1"/>
</dbReference>